<evidence type="ECO:0000256" key="1">
    <source>
        <dbReference type="ARBA" id="ARBA00008601"/>
    </source>
</evidence>
<organism evidence="8 9">
    <name type="scientific">Pichia inconspicua</name>
    <dbReference type="NCBI Taxonomy" id="52247"/>
    <lineage>
        <taxon>Eukaryota</taxon>
        <taxon>Fungi</taxon>
        <taxon>Dikarya</taxon>
        <taxon>Ascomycota</taxon>
        <taxon>Saccharomycotina</taxon>
        <taxon>Pichiomycetes</taxon>
        <taxon>Pichiales</taxon>
        <taxon>Pichiaceae</taxon>
        <taxon>Pichia</taxon>
    </lineage>
</organism>
<feature type="domain" description="Tyrosine-protein phosphatase" evidence="6">
    <location>
        <begin position="539"/>
        <end position="684"/>
    </location>
</feature>
<evidence type="ECO:0000256" key="2">
    <source>
        <dbReference type="ARBA" id="ARBA00013064"/>
    </source>
</evidence>
<dbReference type="OrthoDB" id="1723750at2759"/>
<dbReference type="Pfam" id="PF00782">
    <property type="entry name" value="DSPc"/>
    <property type="match status" value="1"/>
</dbReference>
<gene>
    <name evidence="8" type="ORF">CANINC_004835</name>
</gene>
<dbReference type="InterPro" id="IPR000340">
    <property type="entry name" value="Dual-sp_phosphatase_cat-dom"/>
</dbReference>
<name>A0A4V4NF33_9ASCO</name>
<evidence type="ECO:0000256" key="4">
    <source>
        <dbReference type="ARBA" id="ARBA00022912"/>
    </source>
</evidence>
<evidence type="ECO:0000313" key="8">
    <source>
        <dbReference type="EMBL" id="TID13887.1"/>
    </source>
</evidence>
<dbReference type="SMART" id="SM00195">
    <property type="entry name" value="DSPc"/>
    <property type="match status" value="1"/>
</dbReference>
<dbReference type="InterPro" id="IPR029063">
    <property type="entry name" value="SAM-dependent_MTases_sf"/>
</dbReference>
<keyword evidence="9" id="KW-1185">Reference proteome</keyword>
<comment type="caution">
    <text evidence="8">The sequence shown here is derived from an EMBL/GenBank/DDBJ whole genome shotgun (WGS) entry which is preliminary data.</text>
</comment>
<dbReference type="AlphaFoldDB" id="A0A4V4NF33"/>
<dbReference type="GO" id="GO:0008330">
    <property type="term" value="F:protein tyrosine/threonine phosphatase activity"/>
    <property type="evidence" value="ECO:0007669"/>
    <property type="project" value="TreeGrafter"/>
</dbReference>
<dbReference type="Proteomes" id="UP000307173">
    <property type="component" value="Unassembled WGS sequence"/>
</dbReference>
<evidence type="ECO:0000256" key="3">
    <source>
        <dbReference type="ARBA" id="ARBA00022801"/>
    </source>
</evidence>
<dbReference type="GO" id="GO:0033550">
    <property type="term" value="F:MAP kinase tyrosine phosphatase activity"/>
    <property type="evidence" value="ECO:0007669"/>
    <property type="project" value="TreeGrafter"/>
</dbReference>
<dbReference type="GO" id="GO:0005634">
    <property type="term" value="C:nucleus"/>
    <property type="evidence" value="ECO:0007669"/>
    <property type="project" value="TreeGrafter"/>
</dbReference>
<dbReference type="InterPro" id="IPR020422">
    <property type="entry name" value="TYR_PHOSPHATASE_DUAL_dom"/>
</dbReference>
<dbReference type="STRING" id="52247.A0A4V4NF33"/>
<dbReference type="PANTHER" id="PTHR10159">
    <property type="entry name" value="DUAL SPECIFICITY PROTEIN PHOSPHATASE"/>
    <property type="match status" value="1"/>
</dbReference>
<comment type="similarity">
    <text evidence="1">Belongs to the protein-tyrosine phosphatase family. Non-receptor class dual specificity subfamily.</text>
</comment>
<dbReference type="EC" id="3.1.3.48" evidence="2"/>
<dbReference type="GO" id="GO:0043409">
    <property type="term" value="P:negative regulation of MAPK cascade"/>
    <property type="evidence" value="ECO:0007669"/>
    <property type="project" value="TreeGrafter"/>
</dbReference>
<dbReference type="PANTHER" id="PTHR10159:SF519">
    <property type="entry name" value="DUAL SPECIFICITY PROTEIN PHOSPHATASE MPK3"/>
    <property type="match status" value="1"/>
</dbReference>
<feature type="compositionally biased region" description="Low complexity" evidence="5">
    <location>
        <begin position="442"/>
        <end position="461"/>
    </location>
</feature>
<evidence type="ECO:0000259" key="7">
    <source>
        <dbReference type="PROSITE" id="PS50056"/>
    </source>
</evidence>
<dbReference type="Gene3D" id="3.40.50.150">
    <property type="entry name" value="Vaccinia Virus protein VP39"/>
    <property type="match status" value="1"/>
</dbReference>
<dbReference type="EMBL" id="SELW01000668">
    <property type="protein sequence ID" value="TID13887.1"/>
    <property type="molecule type" value="Genomic_DNA"/>
</dbReference>
<dbReference type="InterPro" id="IPR000387">
    <property type="entry name" value="Tyr_Pase_dom"/>
</dbReference>
<evidence type="ECO:0000259" key="6">
    <source>
        <dbReference type="PROSITE" id="PS50054"/>
    </source>
</evidence>
<dbReference type="SUPFAM" id="SSF52799">
    <property type="entry name" value="(Phosphotyrosine protein) phosphatases II"/>
    <property type="match status" value="1"/>
</dbReference>
<feature type="compositionally biased region" description="Low complexity" evidence="5">
    <location>
        <begin position="393"/>
        <end position="413"/>
    </location>
</feature>
<keyword evidence="4" id="KW-0904">Protein phosphatase</keyword>
<dbReference type="PROSITE" id="PS00383">
    <property type="entry name" value="TYR_PHOSPHATASE_1"/>
    <property type="match status" value="1"/>
</dbReference>
<dbReference type="CDD" id="cd14521">
    <property type="entry name" value="DSP_fungal_SDP1-like"/>
    <property type="match status" value="1"/>
</dbReference>
<dbReference type="Gene3D" id="3.90.190.10">
    <property type="entry name" value="Protein tyrosine phosphatase superfamily"/>
    <property type="match status" value="1"/>
</dbReference>
<dbReference type="InterPro" id="IPR029021">
    <property type="entry name" value="Prot-tyrosine_phosphatase-like"/>
</dbReference>
<dbReference type="GO" id="GO:0017017">
    <property type="term" value="F:MAP kinase tyrosine/serine/threonine phosphatase activity"/>
    <property type="evidence" value="ECO:0007669"/>
    <property type="project" value="TreeGrafter"/>
</dbReference>
<dbReference type="GO" id="GO:0005829">
    <property type="term" value="C:cytosol"/>
    <property type="evidence" value="ECO:0007669"/>
    <property type="project" value="TreeGrafter"/>
</dbReference>
<evidence type="ECO:0000256" key="5">
    <source>
        <dbReference type="SAM" id="MobiDB-lite"/>
    </source>
</evidence>
<dbReference type="InterPro" id="IPR016130">
    <property type="entry name" value="Tyr_Pase_AS"/>
</dbReference>
<feature type="region of interest" description="Disordered" evidence="5">
    <location>
        <begin position="393"/>
        <end position="505"/>
    </location>
</feature>
<proteinExistence type="inferred from homology"/>
<keyword evidence="3" id="KW-0378">Hydrolase</keyword>
<accession>A0A4V4NF33</accession>
<feature type="domain" description="Tyrosine specific protein phosphatases" evidence="7">
    <location>
        <begin position="605"/>
        <end position="673"/>
    </location>
</feature>
<dbReference type="PROSITE" id="PS50054">
    <property type="entry name" value="TYR_PHOSPHATASE_DUAL"/>
    <property type="match status" value="1"/>
</dbReference>
<feature type="compositionally biased region" description="Polar residues" evidence="5">
    <location>
        <begin position="417"/>
        <end position="427"/>
    </location>
</feature>
<sequence length="687" mass="77469">MGFSFGFTEDIEGQNDDSNRIEFVNPIDTITPTVAPQLHTLKDLIKFSIDKRFTYEAVESTGLYRRELFDVRHQLMMEDTGLIDSHKKEEFGILVGETDEDLKNGVYEGGLKSWECSFDVIDTLKDIDVINKLQPKSNIIELGCGTSLPTLFLLQNLFRDPSHTPSERTKIILSDFNYDVLRLVTLPNIIINWCSTLGATYLESLQQRNIEGNVRGGEIDCTEKLLDAFIKWLSDHNIELYFISGGWCREFMNIVFQLLPNIKEEFTVTITSETIYSPAVLPVICEKVGEMSGSLNEYEGSPMNVTDRDFNDNISKNNLQSNHETEYAINNNNYSNEDKSSFSPSTQQITRKSKNLKNLNLNLNSITNRVTVKSMEIPSPQQLADITQNIRLQSPLSSSPSPTSTPIIRSPSIFRRVQTTSPSSQSNAHRKRSTTLALNIPSSSSSSSSPTTSNTSTMTSTLIENELRTPLPRHFIPSLPFEKPTRTDTSSSTSTLNSGTDSFGSPISYSSEIKSQTIMHSFSESKNNDESHKIAYSKGPICVMEPNLYLYSEPTLREVTGFQVIINVAQEIKDYSQEVEKHNSQFNDNIEYYFIPWTHTSKLTIDFPNLTNIIDNALKANKKVLIHCQCGVSRSASLIMAYFMKVRGTGYNDAYSSLKEKVPQISPNLSLIYELIEWGEQLENKIV</sequence>
<protein>
    <recommendedName>
        <fullName evidence="2">protein-tyrosine-phosphatase</fullName>
        <ecNumber evidence="2">3.1.3.48</ecNumber>
    </recommendedName>
</protein>
<feature type="compositionally biased region" description="Low complexity" evidence="5">
    <location>
        <begin position="487"/>
        <end position="502"/>
    </location>
</feature>
<evidence type="ECO:0000313" key="9">
    <source>
        <dbReference type="Proteomes" id="UP000307173"/>
    </source>
</evidence>
<dbReference type="PROSITE" id="PS50056">
    <property type="entry name" value="TYR_PHOSPHATASE_2"/>
    <property type="match status" value="1"/>
</dbReference>
<reference evidence="8 9" key="1">
    <citation type="journal article" date="2019" name="Front. Genet.">
        <title>Whole-Genome Sequencing of the Opportunistic Yeast Pathogen Candida inconspicua Uncovers Its Hybrid Origin.</title>
        <authorList>
            <person name="Mixao V."/>
            <person name="Hansen A.P."/>
            <person name="Saus E."/>
            <person name="Boekhout T."/>
            <person name="Lass-Florl C."/>
            <person name="Gabaldon T."/>
        </authorList>
    </citation>
    <scope>NUCLEOTIDE SEQUENCE [LARGE SCALE GENOMIC DNA]</scope>
    <source>
        <strain evidence="8 9">CBS 180</strain>
    </source>
</reference>